<feature type="compositionally biased region" description="Low complexity" evidence="1">
    <location>
        <begin position="228"/>
        <end position="254"/>
    </location>
</feature>
<feature type="compositionally biased region" description="Basic and acidic residues" evidence="1">
    <location>
        <begin position="198"/>
        <end position="207"/>
    </location>
</feature>
<proteinExistence type="predicted"/>
<feature type="compositionally biased region" description="Polar residues" evidence="1">
    <location>
        <begin position="208"/>
        <end position="227"/>
    </location>
</feature>
<dbReference type="RefSeq" id="XP_066827301.1">
    <property type="nucleotide sequence ID" value="XM_066973761.1"/>
</dbReference>
<reference evidence="2 3" key="1">
    <citation type="submission" date="2024-03" db="EMBL/GenBank/DDBJ databases">
        <authorList>
            <person name="Brejova B."/>
        </authorList>
    </citation>
    <scope>NUCLEOTIDE SEQUENCE [LARGE SCALE GENOMIC DNA]</scope>
    <source>
        <strain evidence="2 3">CBS 14171</strain>
    </source>
</reference>
<dbReference type="EMBL" id="OZ022405">
    <property type="protein sequence ID" value="CAK9435636.1"/>
    <property type="molecule type" value="Genomic_DNA"/>
</dbReference>
<name>A0ABP0ZE36_9ASCO</name>
<keyword evidence="3" id="KW-1185">Reference proteome</keyword>
<evidence type="ECO:0000256" key="1">
    <source>
        <dbReference type="SAM" id="MobiDB-lite"/>
    </source>
</evidence>
<sequence>MSLSLDPREYQDYLIYSSSLEYFATESASFEPSTRAFHCHKEEDELFKMMIRSKKTRGNNRLGGTGAVYDFEPVRLERKRSNSTTSTSTFSLHHLEMNNGGSYGGGATSKRSPARMLDLWQNSNSSAPSIYSTTSATSSFKSQFSGVNPRRFASLIFKSLSSKKNKHREEEPVEAMLPPSPTSYETRTSFEIDDDDGESRSNDDHTEANLSSRSDTTSVFSNRGQPAQNEQQEQQNEFDVRRSSSSSSSSNNSSAHNRELVSGFKQNSVNSVNSEIDLDLESDSDLDFEDEELRSMLDDLETASIVQIDDILTIAAHYDSSSHVLGACYVEVGR</sequence>
<evidence type="ECO:0008006" key="4">
    <source>
        <dbReference type="Google" id="ProtNLM"/>
    </source>
</evidence>
<gene>
    <name evidence="2" type="ORF">LODBEIA_P03630</name>
</gene>
<dbReference type="Proteomes" id="UP001497383">
    <property type="component" value="Chromosome 1"/>
</dbReference>
<protein>
    <recommendedName>
        <fullName evidence="4">Autophagy-related protein 13</fullName>
    </recommendedName>
</protein>
<evidence type="ECO:0000313" key="2">
    <source>
        <dbReference type="EMBL" id="CAK9435636.1"/>
    </source>
</evidence>
<feature type="region of interest" description="Disordered" evidence="1">
    <location>
        <begin position="163"/>
        <end position="257"/>
    </location>
</feature>
<dbReference type="GeneID" id="92205559"/>
<accession>A0ABP0ZE36</accession>
<organism evidence="2 3">
    <name type="scientific">Lodderomyces beijingensis</name>
    <dbReference type="NCBI Taxonomy" id="1775926"/>
    <lineage>
        <taxon>Eukaryota</taxon>
        <taxon>Fungi</taxon>
        <taxon>Dikarya</taxon>
        <taxon>Ascomycota</taxon>
        <taxon>Saccharomycotina</taxon>
        <taxon>Pichiomycetes</taxon>
        <taxon>Debaryomycetaceae</taxon>
        <taxon>Candida/Lodderomyces clade</taxon>
        <taxon>Lodderomyces</taxon>
    </lineage>
</organism>
<evidence type="ECO:0000313" key="3">
    <source>
        <dbReference type="Proteomes" id="UP001497383"/>
    </source>
</evidence>